<dbReference type="PANTHER" id="PTHR15608">
    <property type="entry name" value="SPLICING FACTOR U2AF-ASSOCIATED PROTEIN 2"/>
    <property type="match status" value="1"/>
</dbReference>
<feature type="compositionally biased region" description="Polar residues" evidence="7">
    <location>
        <begin position="101"/>
        <end position="111"/>
    </location>
</feature>
<dbReference type="InterPro" id="IPR035979">
    <property type="entry name" value="RBD_domain_sf"/>
</dbReference>
<dbReference type="InterPro" id="IPR034392">
    <property type="entry name" value="TatSF1-like_RRM1"/>
</dbReference>
<evidence type="ECO:0000259" key="8">
    <source>
        <dbReference type="PROSITE" id="PS50102"/>
    </source>
</evidence>
<proteinExistence type="inferred from homology"/>
<dbReference type="Gene3D" id="3.30.70.330">
    <property type="match status" value="2"/>
</dbReference>
<dbReference type="EMBL" id="BPWL01000001">
    <property type="protein sequence ID" value="GJJ06061.1"/>
    <property type="molecule type" value="Genomic_DNA"/>
</dbReference>
<dbReference type="GO" id="GO:0005686">
    <property type="term" value="C:U2 snRNP"/>
    <property type="evidence" value="ECO:0007669"/>
    <property type="project" value="TreeGrafter"/>
</dbReference>
<dbReference type="AlphaFoldDB" id="A0AAV4ZWB8"/>
<protein>
    <recommendedName>
        <fullName evidence="8">RRM domain-containing protein</fullName>
    </recommendedName>
</protein>
<feature type="region of interest" description="Disordered" evidence="7">
    <location>
        <begin position="84"/>
        <end position="131"/>
    </location>
</feature>
<evidence type="ECO:0000256" key="1">
    <source>
        <dbReference type="ARBA" id="ARBA00007747"/>
    </source>
</evidence>
<evidence type="ECO:0000313" key="10">
    <source>
        <dbReference type="Proteomes" id="UP001050691"/>
    </source>
</evidence>
<name>A0AAV4ZWB8_9AGAM</name>
<dbReference type="SMART" id="SM00360">
    <property type="entry name" value="RRM"/>
    <property type="match status" value="2"/>
</dbReference>
<dbReference type="PANTHER" id="PTHR15608:SF0">
    <property type="entry name" value="HIV TAT-SPECIFIC FACTOR 1"/>
    <property type="match status" value="1"/>
</dbReference>
<dbReference type="Proteomes" id="UP001050691">
    <property type="component" value="Unassembled WGS sequence"/>
</dbReference>
<evidence type="ECO:0000256" key="6">
    <source>
        <dbReference type="PROSITE-ProRule" id="PRU00176"/>
    </source>
</evidence>
<dbReference type="CDD" id="cd12285">
    <property type="entry name" value="RRM3_RBM39_like"/>
    <property type="match status" value="1"/>
</dbReference>
<evidence type="ECO:0000313" key="9">
    <source>
        <dbReference type="EMBL" id="GJJ06061.1"/>
    </source>
</evidence>
<dbReference type="SUPFAM" id="SSF54928">
    <property type="entry name" value="RNA-binding domain, RBD"/>
    <property type="match status" value="2"/>
</dbReference>
<reference evidence="9" key="1">
    <citation type="submission" date="2021-10" db="EMBL/GenBank/DDBJ databases">
        <title>De novo Genome Assembly of Clathrus columnatus (Basidiomycota, Fungi) Using Illumina and Nanopore Sequence Data.</title>
        <authorList>
            <person name="Ogiso-Tanaka E."/>
            <person name="Itagaki H."/>
            <person name="Hosoya T."/>
            <person name="Hosaka K."/>
        </authorList>
    </citation>
    <scope>NUCLEOTIDE SEQUENCE</scope>
    <source>
        <strain evidence="9">MO-923</strain>
    </source>
</reference>
<comment type="similarity">
    <text evidence="1">Belongs to the HTATSF1 family.</text>
</comment>
<dbReference type="InterPro" id="IPR000504">
    <property type="entry name" value="RRM_dom"/>
</dbReference>
<organism evidence="9 10">
    <name type="scientific">Clathrus columnatus</name>
    <dbReference type="NCBI Taxonomy" id="1419009"/>
    <lineage>
        <taxon>Eukaryota</taxon>
        <taxon>Fungi</taxon>
        <taxon>Dikarya</taxon>
        <taxon>Basidiomycota</taxon>
        <taxon>Agaricomycotina</taxon>
        <taxon>Agaricomycetes</taxon>
        <taxon>Phallomycetidae</taxon>
        <taxon>Phallales</taxon>
        <taxon>Clathraceae</taxon>
        <taxon>Clathrus</taxon>
    </lineage>
</organism>
<dbReference type="FunFam" id="3.30.70.330:FF:000105">
    <property type="entry name" value="HIV Tat-specific factor 1 homolog"/>
    <property type="match status" value="1"/>
</dbReference>
<feature type="domain" description="RRM" evidence="8">
    <location>
        <begin position="137"/>
        <end position="225"/>
    </location>
</feature>
<evidence type="ECO:0000256" key="4">
    <source>
        <dbReference type="ARBA" id="ARBA00022884"/>
    </source>
</evidence>
<dbReference type="GO" id="GO:0000398">
    <property type="term" value="P:mRNA splicing, via spliceosome"/>
    <property type="evidence" value="ECO:0007669"/>
    <property type="project" value="InterPro"/>
</dbReference>
<evidence type="ECO:0000256" key="3">
    <source>
        <dbReference type="ARBA" id="ARBA00022737"/>
    </source>
</evidence>
<keyword evidence="4 6" id="KW-0694">RNA-binding</keyword>
<dbReference type="CDD" id="cd12281">
    <property type="entry name" value="RRM1_TatSF1_like"/>
    <property type="match status" value="1"/>
</dbReference>
<evidence type="ECO:0000256" key="5">
    <source>
        <dbReference type="ARBA" id="ARBA00023187"/>
    </source>
</evidence>
<gene>
    <name evidence="9" type="ORF">Clacol_000249</name>
</gene>
<dbReference type="GO" id="GO:0003723">
    <property type="term" value="F:RNA binding"/>
    <property type="evidence" value="ECO:0007669"/>
    <property type="project" value="UniProtKB-UniRule"/>
</dbReference>
<evidence type="ECO:0000256" key="7">
    <source>
        <dbReference type="SAM" id="MobiDB-lite"/>
    </source>
</evidence>
<dbReference type="Pfam" id="PF00076">
    <property type="entry name" value="RRM_1"/>
    <property type="match status" value="2"/>
</dbReference>
<keyword evidence="3" id="KW-0677">Repeat</keyword>
<dbReference type="GO" id="GO:0005684">
    <property type="term" value="C:U2-type spliceosomal complex"/>
    <property type="evidence" value="ECO:0007669"/>
    <property type="project" value="TreeGrafter"/>
</dbReference>
<accession>A0AAV4ZWB8</accession>
<keyword evidence="10" id="KW-1185">Reference proteome</keyword>
<keyword evidence="5" id="KW-0508">mRNA splicing</keyword>
<sequence>MSTTNTPPAVIQGRTFEEQAAAFGDDERVHFSKESGTWRYEAEDGMEMEWDVSKSAWVPVIDDDLVKAQQAAYSLPGVDESVPAAPVMKRESKKRKAPEDYTSNTTPSGSGVNIKRAKGSKAANNGATTETRQSKNTAVYITGLPPDTTKDELAARFSKCGLIMENDDGDPKVKLYAKEDGSFNGEALVVYFKEDSVSLALSILDDAELRLGEAHTRMKVQVAQFGHKRQEGKEMDHARIVDKKKATKRIGKLQKKLEEWDDSDQFGPSVDHDTDAPTLSKNRVVILKHMFTLEELEKDATLLLDLKEDVREECETLGDVTNVVLYDKEPEGIMTVKFRDPVSAQACVIKLNGRFFAGRRIQASIYTGSQRFKRSGMEETGEDDSEEAEKARLDNFAEWLMKEGE</sequence>
<evidence type="ECO:0000256" key="2">
    <source>
        <dbReference type="ARBA" id="ARBA00022664"/>
    </source>
</evidence>
<feature type="compositionally biased region" description="Polar residues" evidence="7">
    <location>
        <begin position="122"/>
        <end position="131"/>
    </location>
</feature>
<dbReference type="InterPro" id="IPR034393">
    <property type="entry name" value="TatSF1-like"/>
</dbReference>
<dbReference type="PROSITE" id="PS50102">
    <property type="entry name" value="RRM"/>
    <property type="match status" value="1"/>
</dbReference>
<keyword evidence="2" id="KW-0507">mRNA processing</keyword>
<comment type="caution">
    <text evidence="9">The sequence shown here is derived from an EMBL/GenBank/DDBJ whole genome shotgun (WGS) entry which is preliminary data.</text>
</comment>
<dbReference type="InterPro" id="IPR012677">
    <property type="entry name" value="Nucleotide-bd_a/b_plait_sf"/>
</dbReference>